<dbReference type="SUPFAM" id="SSF54518">
    <property type="entry name" value="Tubby C-terminal domain-like"/>
    <property type="match status" value="1"/>
</dbReference>
<protein>
    <recommendedName>
        <fullName evidence="4">Tubby C-terminal domain-containing protein</fullName>
    </recommendedName>
</protein>
<dbReference type="PANTHER" id="PTHR31087">
    <property type="match status" value="1"/>
</dbReference>
<reference evidence="2" key="1">
    <citation type="submission" date="2019-03" db="EMBL/GenBank/DDBJ databases">
        <title>WGS assembly of Setaria viridis.</title>
        <authorList>
            <person name="Huang P."/>
            <person name="Jenkins J."/>
            <person name="Grimwood J."/>
            <person name="Barry K."/>
            <person name="Healey A."/>
            <person name="Mamidi S."/>
            <person name="Sreedasyam A."/>
            <person name="Shu S."/>
            <person name="Feldman M."/>
            <person name="Wu J."/>
            <person name="Yu Y."/>
            <person name="Chen C."/>
            <person name="Johnson J."/>
            <person name="Rokhsar D."/>
            <person name="Baxter I."/>
            <person name="Schmutz J."/>
            <person name="Brutnell T."/>
            <person name="Kellogg E."/>
        </authorList>
    </citation>
    <scope>NUCLEOTIDE SEQUENCE [LARGE SCALE GENOMIC DNA]</scope>
</reference>
<evidence type="ECO:0008006" key="4">
    <source>
        <dbReference type="Google" id="ProtNLM"/>
    </source>
</evidence>
<keyword evidence="3" id="KW-1185">Reference proteome</keyword>
<organism evidence="2 3">
    <name type="scientific">Setaria viridis</name>
    <name type="common">Green bristlegrass</name>
    <name type="synonym">Setaria italica subsp. viridis</name>
    <dbReference type="NCBI Taxonomy" id="4556"/>
    <lineage>
        <taxon>Eukaryota</taxon>
        <taxon>Viridiplantae</taxon>
        <taxon>Streptophyta</taxon>
        <taxon>Embryophyta</taxon>
        <taxon>Tracheophyta</taxon>
        <taxon>Spermatophyta</taxon>
        <taxon>Magnoliopsida</taxon>
        <taxon>Liliopsida</taxon>
        <taxon>Poales</taxon>
        <taxon>Poaceae</taxon>
        <taxon>PACMAD clade</taxon>
        <taxon>Panicoideae</taxon>
        <taxon>Panicodae</taxon>
        <taxon>Paniceae</taxon>
        <taxon>Cenchrinae</taxon>
        <taxon>Setaria</taxon>
    </lineage>
</organism>
<accession>A0A4U6W1L5</accession>
<evidence type="ECO:0000313" key="2">
    <source>
        <dbReference type="EMBL" id="TKW31237.1"/>
    </source>
</evidence>
<proteinExistence type="inferred from homology"/>
<sequence length="128" mass="14582">MHEKVLSVHNRWEVFRGDSSNASDLLFTVKRSTLLQLRTELEVFLAGNNTAQQACDFKLKGSYFDRDCAFYLGDSNTMIAQISRKYTASNVLLGKDTFNVTVFPDVDHVFVAVLVVVLDEVHSRDRNY</sequence>
<dbReference type="Pfam" id="PF04525">
    <property type="entry name" value="LOR"/>
    <property type="match status" value="1"/>
</dbReference>
<dbReference type="Proteomes" id="UP000298652">
    <property type="component" value="Chromosome 2"/>
</dbReference>
<dbReference type="InterPro" id="IPR025659">
    <property type="entry name" value="Tubby-like_C"/>
</dbReference>
<dbReference type="InterPro" id="IPR038595">
    <property type="entry name" value="LOR_sf"/>
</dbReference>
<dbReference type="PANTHER" id="PTHR31087:SF167">
    <property type="entry name" value="PROTEIN LURP1"/>
    <property type="match status" value="1"/>
</dbReference>
<dbReference type="Gene3D" id="2.40.160.200">
    <property type="entry name" value="LURP1-related"/>
    <property type="match status" value="1"/>
</dbReference>
<name>A0A4U6W1L5_SETVI</name>
<dbReference type="OMA" id="CPNIDYA"/>
<dbReference type="EMBL" id="CM016553">
    <property type="protein sequence ID" value="TKW31237.1"/>
    <property type="molecule type" value="Genomic_DNA"/>
</dbReference>
<dbReference type="Gramene" id="TKW31237">
    <property type="protein sequence ID" value="TKW31237"/>
    <property type="gene ID" value="SEVIR_2G092300v2"/>
</dbReference>
<gene>
    <name evidence="2" type="ORF">SEVIR_2G092300v2</name>
</gene>
<comment type="similarity">
    <text evidence="1">Belongs to the LOR family.</text>
</comment>
<dbReference type="AlphaFoldDB" id="A0A4U6W1L5"/>
<dbReference type="InterPro" id="IPR007612">
    <property type="entry name" value="LOR"/>
</dbReference>
<evidence type="ECO:0000256" key="1">
    <source>
        <dbReference type="ARBA" id="ARBA00005437"/>
    </source>
</evidence>
<evidence type="ECO:0000313" key="3">
    <source>
        <dbReference type="Proteomes" id="UP000298652"/>
    </source>
</evidence>